<dbReference type="OrthoDB" id="6491659at2"/>
<dbReference type="RefSeq" id="WP_132457313.1">
    <property type="nucleotide sequence ID" value="NZ_JAWIZJ010000009.1"/>
</dbReference>
<comment type="caution">
    <text evidence="3">The sequence shown here is derived from an EMBL/GenBank/DDBJ whole genome shotgun (WGS) entry which is preliminary data.</text>
</comment>
<dbReference type="AlphaFoldDB" id="A0A4R3VJX7"/>
<reference evidence="3 4" key="1">
    <citation type="submission" date="2019-03" db="EMBL/GenBank/DDBJ databases">
        <title>Genomic Encyclopedia of Type Strains, Phase IV (KMG-IV): sequencing the most valuable type-strain genomes for metagenomic binning, comparative biology and taxonomic classification.</title>
        <authorList>
            <person name="Goeker M."/>
        </authorList>
    </citation>
    <scope>NUCLEOTIDE SEQUENCE [LARGE SCALE GENOMIC DNA]</scope>
    <source>
        <strain evidence="3 4">DSM 16730</strain>
    </source>
</reference>
<dbReference type="Proteomes" id="UP000295433">
    <property type="component" value="Unassembled WGS sequence"/>
</dbReference>
<keyword evidence="4" id="KW-1185">Reference proteome</keyword>
<dbReference type="GO" id="GO:0009289">
    <property type="term" value="C:pilus"/>
    <property type="evidence" value="ECO:0007669"/>
    <property type="project" value="InterPro"/>
</dbReference>
<feature type="chain" id="PRO_5020823511" evidence="1">
    <location>
        <begin position="21"/>
        <end position="174"/>
    </location>
</feature>
<evidence type="ECO:0000256" key="1">
    <source>
        <dbReference type="SAM" id="SignalP"/>
    </source>
</evidence>
<evidence type="ECO:0000259" key="2">
    <source>
        <dbReference type="Pfam" id="PF00419"/>
    </source>
</evidence>
<protein>
    <submittedName>
        <fullName evidence="3">Minor fimbrial subunit</fullName>
    </submittedName>
</protein>
<name>A0A4R3VJX7_9GAMM</name>
<dbReference type="Gene3D" id="2.60.40.1090">
    <property type="entry name" value="Fimbrial-type adhesion domain"/>
    <property type="match status" value="1"/>
</dbReference>
<dbReference type="PANTHER" id="PTHR33420:SF25">
    <property type="entry name" value="PROTEIN FIMF"/>
    <property type="match status" value="1"/>
</dbReference>
<dbReference type="InterPro" id="IPR036937">
    <property type="entry name" value="Adhesion_dom_fimbrial_sf"/>
</dbReference>
<evidence type="ECO:0000313" key="4">
    <source>
        <dbReference type="Proteomes" id="UP000295433"/>
    </source>
</evidence>
<dbReference type="EMBL" id="SMBY01000009">
    <property type="protein sequence ID" value="TCV04751.1"/>
    <property type="molecule type" value="Genomic_DNA"/>
</dbReference>
<dbReference type="InterPro" id="IPR000259">
    <property type="entry name" value="Adhesion_dom_fimbrial"/>
</dbReference>
<dbReference type="GO" id="GO:0043709">
    <property type="term" value="P:cell adhesion involved in single-species biofilm formation"/>
    <property type="evidence" value="ECO:0007669"/>
    <property type="project" value="TreeGrafter"/>
</dbReference>
<dbReference type="Pfam" id="PF00419">
    <property type="entry name" value="Fimbrial"/>
    <property type="match status" value="1"/>
</dbReference>
<dbReference type="InterPro" id="IPR008966">
    <property type="entry name" value="Adhesion_dom_sf"/>
</dbReference>
<gene>
    <name evidence="3" type="ORF">EDC54_10940</name>
</gene>
<accession>A0A4R3VJX7</accession>
<keyword evidence="1" id="KW-0732">Signal</keyword>
<dbReference type="InterPro" id="IPR050263">
    <property type="entry name" value="Bact_Fimbrial_Adh_Pro"/>
</dbReference>
<dbReference type="SUPFAM" id="SSF49401">
    <property type="entry name" value="Bacterial adhesins"/>
    <property type="match status" value="1"/>
</dbReference>
<dbReference type="PANTHER" id="PTHR33420">
    <property type="entry name" value="FIMBRIAL SUBUNIT ELFA-RELATED"/>
    <property type="match status" value="1"/>
</dbReference>
<sequence>MKRLLPSCLLLALAAPQSQAADSTITITGNVKDNACAVAVGSKDFTVDLMIHPSKQFPSVGSTTTDVPFNVVLSPCGGAATAVKVGFTGTADADNNSLLKLNNEAGAASGVGIQVLNNAKNVLAMNTPSSALNWITLTPNQTNTLNFYARIMATRIPVTPGTVNATATFTLEFQ</sequence>
<evidence type="ECO:0000313" key="3">
    <source>
        <dbReference type="EMBL" id="TCV04751.1"/>
    </source>
</evidence>
<organism evidence="3 4">
    <name type="scientific">Samsonia erythrinae</name>
    <dbReference type="NCBI Taxonomy" id="160434"/>
    <lineage>
        <taxon>Bacteria</taxon>
        <taxon>Pseudomonadati</taxon>
        <taxon>Pseudomonadota</taxon>
        <taxon>Gammaproteobacteria</taxon>
        <taxon>Enterobacterales</taxon>
        <taxon>Pectobacteriaceae</taxon>
        <taxon>Samsonia</taxon>
    </lineage>
</organism>
<feature type="signal peptide" evidence="1">
    <location>
        <begin position="1"/>
        <end position="20"/>
    </location>
</feature>
<proteinExistence type="predicted"/>
<feature type="domain" description="Fimbrial-type adhesion" evidence="2">
    <location>
        <begin position="25"/>
        <end position="174"/>
    </location>
</feature>